<dbReference type="EMBL" id="KB468135">
    <property type="protein sequence ID" value="PCH43293.1"/>
    <property type="molecule type" value="Genomic_DNA"/>
</dbReference>
<keyword evidence="7" id="KW-0256">Endoplasmic reticulum</keyword>
<evidence type="ECO:0000256" key="7">
    <source>
        <dbReference type="ARBA" id="ARBA00022824"/>
    </source>
</evidence>
<name>A0A2H3JTK4_WOLCO</name>
<comment type="similarity">
    <text evidence="2">Belongs to the EMC1 family.</text>
</comment>
<sequence>MRLRHFFLAAALFAQTWALHASEAGVVDWHKPFVGVPAVNVPSTAPSFHRIANFDGSTRSVILTATSSNVLAALDPIAGGVAWRYIFEDDERVIAYRQHSDVVAAVSGAGGATLRLFNSSAGHLIVEKRLHSPEAGRLFEPETLGTSIAFASDADSHDVLVLSNAHIVRRVDSQSREVVWGWTAPDEAALVAYSKLVSTPSAVYAVGLSKSPAAYTLNVAALAPATGEVLATVRIPSSIQNGLADFLVLECAHGDGVPRIVWRDAEDASLRFAALAPGLEGKALAARGAYKMIKDVGLGSHGRFVALKEDGSARVLQLGEAGMAVLWEFAESATSDRYTESFYAGGFDKDGDAYVARVFWSHVHKKASAHIFAAHLANGTGLTVGFTFPFDTATHGIINHVALDAASVADMQVRARLVLTTSTGAVQLWDRDALVWTREEGLTDIRAAEMVELPEPAAAAAHGGEDKSFGERLRRQLADAQGFPQYAAAFARRFVTGAYASVSAPANGSAPLARDAFGFRKIIVVATAHGKLYGLDSAYGSVVWSRVLGLGWAAKIGGDVIPLKVFALRTVADGGDPQVVLVTQRRARNTLMDTVLFHVNALTGEDMRGKSGPDELLEGFDAIAGPLVDTYMLQLDVGRVAVLLDEFAQVHLYPETDETKDAFAKVLPNLHVPLRTGAPGHRRLTGHEFPTELEFTGRYVPQPTWTLTFPPSEDIRALVPRPREPVASLGKVLGNRTTLYKYLNPHLTAVVTEFASAAGARPSRCALYLVDGAKGTVVYHVMLPAAGGKCDVHVTLTENWLVYVYYDPETTGMGTTKGHRVVSVELYEGLGADARTRSSDLSSLSKDTTAIQSFEQAYVLPHGVTAMSTTSTKYGITMKDIIVANNNYQIQSFPRRFLDPRRPKHKPTNQELEEWLIQYDALIPDDPKRVLSHNYRVIGTKHILTSPALLESTSLVFAYGQDLFFTRVAPSGTFDVLSENFNKAQLVFTIAGLALAIVIAKPMVRRKRLREKWYD</sequence>
<reference evidence="15 16" key="1">
    <citation type="journal article" date="2012" name="Science">
        <title>The Paleozoic origin of enzymatic lignin decomposition reconstructed from 31 fungal genomes.</title>
        <authorList>
            <person name="Floudas D."/>
            <person name="Binder M."/>
            <person name="Riley R."/>
            <person name="Barry K."/>
            <person name="Blanchette R.A."/>
            <person name="Henrissat B."/>
            <person name="Martinez A.T."/>
            <person name="Otillar R."/>
            <person name="Spatafora J.W."/>
            <person name="Yadav J.S."/>
            <person name="Aerts A."/>
            <person name="Benoit I."/>
            <person name="Boyd A."/>
            <person name="Carlson A."/>
            <person name="Copeland A."/>
            <person name="Coutinho P.M."/>
            <person name="de Vries R.P."/>
            <person name="Ferreira P."/>
            <person name="Findley K."/>
            <person name="Foster B."/>
            <person name="Gaskell J."/>
            <person name="Glotzer D."/>
            <person name="Gorecki P."/>
            <person name="Heitman J."/>
            <person name="Hesse C."/>
            <person name="Hori C."/>
            <person name="Igarashi K."/>
            <person name="Jurgens J.A."/>
            <person name="Kallen N."/>
            <person name="Kersten P."/>
            <person name="Kohler A."/>
            <person name="Kuees U."/>
            <person name="Kumar T.K.A."/>
            <person name="Kuo A."/>
            <person name="LaButti K."/>
            <person name="Larrondo L.F."/>
            <person name="Lindquist E."/>
            <person name="Ling A."/>
            <person name="Lombard V."/>
            <person name="Lucas S."/>
            <person name="Lundell T."/>
            <person name="Martin R."/>
            <person name="McLaughlin D.J."/>
            <person name="Morgenstern I."/>
            <person name="Morin E."/>
            <person name="Murat C."/>
            <person name="Nagy L.G."/>
            <person name="Nolan M."/>
            <person name="Ohm R.A."/>
            <person name="Patyshakuliyeva A."/>
            <person name="Rokas A."/>
            <person name="Ruiz-Duenas F.J."/>
            <person name="Sabat G."/>
            <person name="Salamov A."/>
            <person name="Samejima M."/>
            <person name="Schmutz J."/>
            <person name="Slot J.C."/>
            <person name="St John F."/>
            <person name="Stenlid J."/>
            <person name="Sun H."/>
            <person name="Sun S."/>
            <person name="Syed K."/>
            <person name="Tsang A."/>
            <person name="Wiebenga A."/>
            <person name="Young D."/>
            <person name="Pisabarro A."/>
            <person name="Eastwood D.C."/>
            <person name="Martin F."/>
            <person name="Cullen D."/>
            <person name="Grigoriev I.V."/>
            <person name="Hibbett D.S."/>
        </authorList>
    </citation>
    <scope>NUCLEOTIDE SEQUENCE [LARGE SCALE GENOMIC DNA]</scope>
    <source>
        <strain evidence="15 16">MD-104</strain>
    </source>
</reference>
<dbReference type="PANTHER" id="PTHR21573:SF0">
    <property type="entry name" value="ER MEMBRANE PROTEIN COMPLEX SUBUNIT 1"/>
    <property type="match status" value="1"/>
</dbReference>
<organism evidence="15 16">
    <name type="scientific">Wolfiporia cocos (strain MD-104)</name>
    <name type="common">Brown rot fungus</name>
    <dbReference type="NCBI Taxonomy" id="742152"/>
    <lineage>
        <taxon>Eukaryota</taxon>
        <taxon>Fungi</taxon>
        <taxon>Dikarya</taxon>
        <taxon>Basidiomycota</taxon>
        <taxon>Agaricomycotina</taxon>
        <taxon>Agaricomycetes</taxon>
        <taxon>Polyporales</taxon>
        <taxon>Phaeolaceae</taxon>
        <taxon>Wolfiporia</taxon>
    </lineage>
</organism>
<evidence type="ECO:0000256" key="9">
    <source>
        <dbReference type="ARBA" id="ARBA00023136"/>
    </source>
</evidence>
<keyword evidence="10" id="KW-0325">Glycoprotein</keyword>
<dbReference type="STRING" id="742152.A0A2H3JTK4"/>
<keyword evidence="5 11" id="KW-0812">Transmembrane</keyword>
<feature type="transmembrane region" description="Helical" evidence="11">
    <location>
        <begin position="986"/>
        <end position="1004"/>
    </location>
</feature>
<gene>
    <name evidence="15" type="ORF">WOLCODRAFT_25839</name>
</gene>
<dbReference type="AlphaFoldDB" id="A0A2H3JTK4"/>
<evidence type="ECO:0000259" key="14">
    <source>
        <dbReference type="Pfam" id="PF25293"/>
    </source>
</evidence>
<evidence type="ECO:0000256" key="8">
    <source>
        <dbReference type="ARBA" id="ARBA00022989"/>
    </source>
</evidence>
<evidence type="ECO:0000256" key="1">
    <source>
        <dbReference type="ARBA" id="ARBA00004115"/>
    </source>
</evidence>
<feature type="domain" description="EMC1 first beta-propeller" evidence="14">
    <location>
        <begin position="18"/>
        <end position="440"/>
    </location>
</feature>
<dbReference type="GO" id="GO:0034975">
    <property type="term" value="P:protein folding in endoplasmic reticulum"/>
    <property type="evidence" value="ECO:0007669"/>
    <property type="project" value="TreeGrafter"/>
</dbReference>
<evidence type="ECO:0000313" key="16">
    <source>
        <dbReference type="Proteomes" id="UP000218811"/>
    </source>
</evidence>
<keyword evidence="6 12" id="KW-0732">Signal</keyword>
<keyword evidence="8 11" id="KW-1133">Transmembrane helix</keyword>
<comment type="subunit">
    <text evidence="3">Component of the ER membrane protein complex (EMC).</text>
</comment>
<dbReference type="InterPro" id="IPR058545">
    <property type="entry name" value="Beta-prop_EMC1_1st"/>
</dbReference>
<dbReference type="InterPro" id="IPR011678">
    <property type="entry name" value="EMC1_C"/>
</dbReference>
<evidence type="ECO:0000256" key="12">
    <source>
        <dbReference type="SAM" id="SignalP"/>
    </source>
</evidence>
<dbReference type="InterPro" id="IPR026895">
    <property type="entry name" value="EMC1"/>
</dbReference>
<comment type="subcellular location">
    <subcellularLocation>
        <location evidence="1">Endoplasmic reticulum membrane</location>
        <topology evidence="1">Single-pass type I membrane protein</topology>
    </subcellularLocation>
</comment>
<dbReference type="OrthoDB" id="28092at2759"/>
<protein>
    <recommendedName>
        <fullName evidence="4">ER membrane protein complex subunit 1</fullName>
    </recommendedName>
</protein>
<dbReference type="Pfam" id="PF07774">
    <property type="entry name" value="EMC1_C"/>
    <property type="match status" value="1"/>
</dbReference>
<dbReference type="InterPro" id="IPR011047">
    <property type="entry name" value="Quinoprotein_ADH-like_sf"/>
</dbReference>
<dbReference type="OMA" id="SWAEVYH"/>
<dbReference type="Pfam" id="PF25293">
    <property type="entry name" value="Beta-prop_EMC1_N"/>
    <property type="match status" value="1"/>
</dbReference>
<feature type="chain" id="PRO_5013884203" description="ER membrane protein complex subunit 1" evidence="12">
    <location>
        <begin position="19"/>
        <end position="1015"/>
    </location>
</feature>
<dbReference type="GO" id="GO:0072546">
    <property type="term" value="C:EMC complex"/>
    <property type="evidence" value="ECO:0007669"/>
    <property type="project" value="InterPro"/>
</dbReference>
<evidence type="ECO:0000313" key="15">
    <source>
        <dbReference type="EMBL" id="PCH43293.1"/>
    </source>
</evidence>
<evidence type="ECO:0000256" key="10">
    <source>
        <dbReference type="ARBA" id="ARBA00023180"/>
    </source>
</evidence>
<evidence type="ECO:0000256" key="2">
    <source>
        <dbReference type="ARBA" id="ARBA00007904"/>
    </source>
</evidence>
<evidence type="ECO:0000259" key="13">
    <source>
        <dbReference type="Pfam" id="PF07774"/>
    </source>
</evidence>
<dbReference type="Proteomes" id="UP000218811">
    <property type="component" value="Unassembled WGS sequence"/>
</dbReference>
<dbReference type="SUPFAM" id="SSF50998">
    <property type="entry name" value="Quinoprotein alcohol dehydrogenase-like"/>
    <property type="match status" value="1"/>
</dbReference>
<feature type="signal peptide" evidence="12">
    <location>
        <begin position="1"/>
        <end position="18"/>
    </location>
</feature>
<evidence type="ECO:0000256" key="4">
    <source>
        <dbReference type="ARBA" id="ARBA00020824"/>
    </source>
</evidence>
<keyword evidence="16" id="KW-1185">Reference proteome</keyword>
<proteinExistence type="inferred from homology"/>
<evidence type="ECO:0000256" key="11">
    <source>
        <dbReference type="SAM" id="Phobius"/>
    </source>
</evidence>
<dbReference type="PANTHER" id="PTHR21573">
    <property type="entry name" value="ER MEMBRANE PROTEIN COMPLEX SUBUNIT 1"/>
    <property type="match status" value="1"/>
</dbReference>
<evidence type="ECO:0000256" key="6">
    <source>
        <dbReference type="ARBA" id="ARBA00022729"/>
    </source>
</evidence>
<evidence type="ECO:0000256" key="3">
    <source>
        <dbReference type="ARBA" id="ARBA00011276"/>
    </source>
</evidence>
<accession>A0A2H3JTK4</accession>
<feature type="domain" description="ER membrane protein complex subunit 1 C-terminal" evidence="13">
    <location>
        <begin position="797"/>
        <end position="1013"/>
    </location>
</feature>
<evidence type="ECO:0000256" key="5">
    <source>
        <dbReference type="ARBA" id="ARBA00022692"/>
    </source>
</evidence>
<keyword evidence="9 11" id="KW-0472">Membrane</keyword>